<evidence type="ECO:0000313" key="3">
    <source>
        <dbReference type="Proteomes" id="UP000241421"/>
    </source>
</evidence>
<name>A0A2U2HNH8_9BURK</name>
<dbReference type="OrthoDB" id="8571923at2"/>
<dbReference type="InterPro" id="IPR012434">
    <property type="entry name" value="DUF1631"/>
</dbReference>
<feature type="compositionally biased region" description="Low complexity" evidence="1">
    <location>
        <begin position="309"/>
        <end position="327"/>
    </location>
</feature>
<evidence type="ECO:0000313" key="2">
    <source>
        <dbReference type="EMBL" id="PWF49068.1"/>
    </source>
</evidence>
<dbReference type="Pfam" id="PF07793">
    <property type="entry name" value="DUF1631"/>
    <property type="match status" value="1"/>
</dbReference>
<comment type="caution">
    <text evidence="2">The sequence shown here is derived from an EMBL/GenBank/DDBJ whole genome shotgun (WGS) entry which is preliminary data.</text>
</comment>
<dbReference type="RefSeq" id="WP_106757021.1">
    <property type="nucleotide sequence ID" value="NZ_PXWF02000118.1"/>
</dbReference>
<proteinExistence type="predicted"/>
<keyword evidence="3" id="KW-1185">Reference proteome</keyword>
<accession>A0A2U2HNH8</accession>
<dbReference type="Proteomes" id="UP000241421">
    <property type="component" value="Unassembled WGS sequence"/>
</dbReference>
<reference evidence="2 3" key="1">
    <citation type="submission" date="2018-04" db="EMBL/GenBank/DDBJ databases">
        <title>Massilia violaceinigra sp. nov., a novel purple-pigmented bacterium isolated from Tianshan glacier, Xinjiang, China.</title>
        <authorList>
            <person name="Wang H."/>
        </authorList>
    </citation>
    <scope>NUCLEOTIDE SEQUENCE [LARGE SCALE GENOMIC DNA]</scope>
    <source>
        <strain evidence="2 3">B448-2</strain>
    </source>
</reference>
<evidence type="ECO:0000256" key="1">
    <source>
        <dbReference type="SAM" id="MobiDB-lite"/>
    </source>
</evidence>
<sequence>MPQNEPLTHLAKAQALSGFAVLVKNMLWETDLALLGAVKSEGASDDDKRMLRTAHDFLRQQGQVLEKRIVITFALNLDRAMQTMYRDLRRDVKDLTADDLTLIDDEVVNRLIEVDRVVTRFRDGDQVDLGRISLSIARLHGFEEVRERENPFRPYLLARALHDGLRELVADDTLAKLLFTHLSSTMASQLPTFYRGIRTVFEDGGVSTELLAMRSPQAREAAGRAALAPGAVAVAGMAPKQPDAAVPHAPQASPVLPTAAEMAQRRQSAALHDFVWKVLNQPGAVKARAPQTGGGPADGFDARLRLAQKSAAQSPAAGAAAGAGAQPTLQEQVDGPGASDQDRMMAGMVDLLFDFVMRDPLIPPRLRSQLGRLQIPFLRASMAEPDLMHQPGHPARELIDRMAAAAIGTGADPAADQSMEARIEQLIGQLLNRFDGDIGVFKMCLAQFEGFLVRQLRFHDTRTALCGESIDEAESIAAITHNTTLALQDLLGPLAIDPRVFDFITGPWLEVLVHPLSWDPQRRGPESHAALRHRELLPELLWSAQEKSTAQERAELTALLPGLASRIRQGFELIGLDRDRAQQAMDQLVAVHADVLRGKPAAPVFGKRVLSMEQLEGRFHNMQLEAGNGAGADGRPVVVRPLVLRAALARREVAATLVVSYDAHPAQQSDAGWLRQMRVGTAVLLRIDANEVPARLSVVSPHGCLYMFSPLSAGAAPHIYSHSTMLKALQDRQIRPLEHAPLFDRAVASLIGETEEPIVMAG</sequence>
<organism evidence="2 3">
    <name type="scientific">Massilia glaciei</name>
    <dbReference type="NCBI Taxonomy" id="1524097"/>
    <lineage>
        <taxon>Bacteria</taxon>
        <taxon>Pseudomonadati</taxon>
        <taxon>Pseudomonadota</taxon>
        <taxon>Betaproteobacteria</taxon>
        <taxon>Burkholderiales</taxon>
        <taxon>Oxalobacteraceae</taxon>
        <taxon>Telluria group</taxon>
        <taxon>Massilia</taxon>
    </lineage>
</organism>
<gene>
    <name evidence="2" type="ORF">C7C56_008565</name>
</gene>
<feature type="region of interest" description="Disordered" evidence="1">
    <location>
        <begin position="309"/>
        <end position="338"/>
    </location>
</feature>
<dbReference type="AlphaFoldDB" id="A0A2U2HNH8"/>
<protein>
    <submittedName>
        <fullName evidence="2">DUF1631 domain-containing protein</fullName>
    </submittedName>
</protein>
<dbReference type="EMBL" id="PXWF02000118">
    <property type="protein sequence ID" value="PWF49068.1"/>
    <property type="molecule type" value="Genomic_DNA"/>
</dbReference>